<evidence type="ECO:0000256" key="1">
    <source>
        <dbReference type="SAM" id="Phobius"/>
    </source>
</evidence>
<gene>
    <name evidence="2" type="ORF">QQX98_004410</name>
</gene>
<protein>
    <submittedName>
        <fullName evidence="2">Uncharacterized protein</fullName>
    </submittedName>
</protein>
<organism evidence="2 3">
    <name type="scientific">Neonectria punicea</name>
    <dbReference type="NCBI Taxonomy" id="979145"/>
    <lineage>
        <taxon>Eukaryota</taxon>
        <taxon>Fungi</taxon>
        <taxon>Dikarya</taxon>
        <taxon>Ascomycota</taxon>
        <taxon>Pezizomycotina</taxon>
        <taxon>Sordariomycetes</taxon>
        <taxon>Hypocreomycetidae</taxon>
        <taxon>Hypocreales</taxon>
        <taxon>Nectriaceae</taxon>
        <taxon>Neonectria</taxon>
    </lineage>
</organism>
<feature type="transmembrane region" description="Helical" evidence="1">
    <location>
        <begin position="127"/>
        <end position="145"/>
    </location>
</feature>
<dbReference type="EMBL" id="JAZAVJ010000054">
    <property type="protein sequence ID" value="KAK7417754.1"/>
    <property type="molecule type" value="Genomic_DNA"/>
</dbReference>
<evidence type="ECO:0000313" key="2">
    <source>
        <dbReference type="EMBL" id="KAK7417754.1"/>
    </source>
</evidence>
<dbReference type="Gene3D" id="1.20.1250.20">
    <property type="entry name" value="MFS general substrate transporter like domains"/>
    <property type="match status" value="1"/>
</dbReference>
<accession>A0ABR1HA25</accession>
<name>A0ABR1HA25_9HYPO</name>
<evidence type="ECO:0000313" key="3">
    <source>
        <dbReference type="Proteomes" id="UP001498476"/>
    </source>
</evidence>
<reference evidence="2 3" key="1">
    <citation type="journal article" date="2025" name="Microbiol. Resour. Announc.">
        <title>Draft genome sequences for Neonectria magnoliae and Neonectria punicea, canker pathogens of Liriodendron tulipifera and Acer saccharum in West Virginia.</title>
        <authorList>
            <person name="Petronek H.M."/>
            <person name="Kasson M.T."/>
            <person name="Metheny A.M."/>
            <person name="Stauder C.M."/>
            <person name="Lovett B."/>
            <person name="Lynch S.C."/>
            <person name="Garnas J.R."/>
            <person name="Kasson L.R."/>
            <person name="Stajich J.E."/>
        </authorList>
    </citation>
    <scope>NUCLEOTIDE SEQUENCE [LARGE SCALE GENOMIC DNA]</scope>
    <source>
        <strain evidence="2 3">NRRL 64653</strain>
    </source>
</reference>
<keyword evidence="1" id="KW-1133">Transmembrane helix</keyword>
<comment type="caution">
    <text evidence="2">The sequence shown here is derived from an EMBL/GenBank/DDBJ whole genome shotgun (WGS) entry which is preliminary data.</text>
</comment>
<feature type="transmembrane region" description="Helical" evidence="1">
    <location>
        <begin position="60"/>
        <end position="81"/>
    </location>
</feature>
<proteinExistence type="predicted"/>
<keyword evidence="1" id="KW-0472">Membrane</keyword>
<dbReference type="Proteomes" id="UP001498476">
    <property type="component" value="Unassembled WGS sequence"/>
</dbReference>
<keyword evidence="1" id="KW-0812">Transmembrane</keyword>
<dbReference type="InterPro" id="IPR036259">
    <property type="entry name" value="MFS_trans_sf"/>
</dbReference>
<keyword evidence="3" id="KW-1185">Reference proteome</keyword>
<sequence>MALWKHNFRGNDLVTAVTLASCQAFLLLGFDQGVMSGIIGADNRFGRDFNHPDANMQGNITALCDIGCVLGTIISFLQVLFQIGTTKVHFKIILILVHLLQIHPMQLSIEGPWLDAFVCPFKRDLDIKKLIFEVLIYVIVIIDAVKESGWMLWPSCAHLPSMHPMCNNEGKGVATFDVEWQS</sequence>